<dbReference type="GO" id="GO:0140359">
    <property type="term" value="F:ABC-type transporter activity"/>
    <property type="evidence" value="ECO:0007669"/>
    <property type="project" value="InterPro"/>
</dbReference>
<keyword evidence="7 10" id="KW-1133">Transmembrane helix</keyword>
<organism evidence="13 14">
    <name type="scientific">Paramecium octaurelia</name>
    <dbReference type="NCBI Taxonomy" id="43137"/>
    <lineage>
        <taxon>Eukaryota</taxon>
        <taxon>Sar</taxon>
        <taxon>Alveolata</taxon>
        <taxon>Ciliophora</taxon>
        <taxon>Intramacronucleata</taxon>
        <taxon>Oligohymenophorea</taxon>
        <taxon>Peniculida</taxon>
        <taxon>Parameciidae</taxon>
        <taxon>Paramecium</taxon>
    </lineage>
</organism>
<comment type="caution">
    <text evidence="13">The sequence shown here is derived from an EMBL/GenBank/DDBJ whole genome shotgun (WGS) entry which is preliminary data.</text>
</comment>
<feature type="domain" description="ABC transmembrane type-1" evidence="12">
    <location>
        <begin position="180"/>
        <end position="369"/>
    </location>
</feature>
<feature type="transmembrane region" description="Helical" evidence="10">
    <location>
        <begin position="972"/>
        <end position="991"/>
    </location>
</feature>
<dbReference type="GO" id="GO:0005524">
    <property type="term" value="F:ATP binding"/>
    <property type="evidence" value="ECO:0007669"/>
    <property type="project" value="UniProtKB-KW"/>
</dbReference>
<dbReference type="InterPro" id="IPR003593">
    <property type="entry name" value="AAA+_ATPase"/>
</dbReference>
<feature type="domain" description="ABC transmembrane type-1" evidence="12">
    <location>
        <begin position="828"/>
        <end position="1026"/>
    </location>
</feature>
<evidence type="ECO:0000256" key="7">
    <source>
        <dbReference type="ARBA" id="ARBA00022989"/>
    </source>
</evidence>
<evidence type="ECO:0000256" key="6">
    <source>
        <dbReference type="ARBA" id="ARBA00022840"/>
    </source>
</evidence>
<feature type="transmembrane region" description="Helical" evidence="10">
    <location>
        <begin position="310"/>
        <end position="331"/>
    </location>
</feature>
<dbReference type="PANTHER" id="PTHR24223">
    <property type="entry name" value="ATP-BINDING CASSETTE SUB-FAMILY C"/>
    <property type="match status" value="1"/>
</dbReference>
<evidence type="ECO:0000256" key="3">
    <source>
        <dbReference type="ARBA" id="ARBA00022692"/>
    </source>
</evidence>
<dbReference type="Pfam" id="PF00664">
    <property type="entry name" value="ABC_membrane"/>
    <property type="match status" value="2"/>
</dbReference>
<evidence type="ECO:0000259" key="11">
    <source>
        <dbReference type="PROSITE" id="PS50893"/>
    </source>
</evidence>
<keyword evidence="8 10" id="KW-0472">Membrane</keyword>
<feature type="transmembrane region" description="Helical" evidence="10">
    <location>
        <begin position="343"/>
        <end position="371"/>
    </location>
</feature>
<dbReference type="EMBL" id="CAJJDP010000100">
    <property type="protein sequence ID" value="CAD8191591.1"/>
    <property type="molecule type" value="Genomic_DNA"/>
</dbReference>
<evidence type="ECO:0000256" key="9">
    <source>
        <dbReference type="ARBA" id="ARBA00023180"/>
    </source>
</evidence>
<evidence type="ECO:0000313" key="14">
    <source>
        <dbReference type="Proteomes" id="UP000683925"/>
    </source>
</evidence>
<feature type="transmembrane region" description="Helical" evidence="10">
    <location>
        <begin position="780"/>
        <end position="799"/>
    </location>
</feature>
<dbReference type="InterPro" id="IPR003439">
    <property type="entry name" value="ABC_transporter-like_ATP-bd"/>
</dbReference>
<feature type="transmembrane region" description="Helical" evidence="10">
    <location>
        <begin position="871"/>
        <end position="894"/>
    </location>
</feature>
<dbReference type="InterPro" id="IPR017871">
    <property type="entry name" value="ABC_transporter-like_CS"/>
</dbReference>
<dbReference type="OrthoDB" id="298960at2759"/>
<evidence type="ECO:0000256" key="4">
    <source>
        <dbReference type="ARBA" id="ARBA00022737"/>
    </source>
</evidence>
<keyword evidence="14" id="KW-1185">Reference proteome</keyword>
<dbReference type="GO" id="GO:0016020">
    <property type="term" value="C:membrane"/>
    <property type="evidence" value="ECO:0007669"/>
    <property type="project" value="UniProtKB-SubCell"/>
</dbReference>
<evidence type="ECO:0000256" key="1">
    <source>
        <dbReference type="ARBA" id="ARBA00004141"/>
    </source>
</evidence>
<dbReference type="GO" id="GO:0016887">
    <property type="term" value="F:ATP hydrolysis activity"/>
    <property type="evidence" value="ECO:0007669"/>
    <property type="project" value="InterPro"/>
</dbReference>
<dbReference type="InterPro" id="IPR050173">
    <property type="entry name" value="ABC_transporter_C-like"/>
</dbReference>
<keyword evidence="9" id="KW-0325">Glycoprotein</keyword>
<comment type="subcellular location">
    <subcellularLocation>
        <location evidence="1">Membrane</location>
        <topology evidence="1">Multi-pass membrane protein</topology>
    </subcellularLocation>
</comment>
<evidence type="ECO:0000313" key="13">
    <source>
        <dbReference type="EMBL" id="CAD8191591.1"/>
    </source>
</evidence>
<evidence type="ECO:0000256" key="5">
    <source>
        <dbReference type="ARBA" id="ARBA00022741"/>
    </source>
</evidence>
<evidence type="ECO:0000256" key="8">
    <source>
        <dbReference type="ARBA" id="ARBA00023136"/>
    </source>
</evidence>
<feature type="domain" description="ABC transporter" evidence="11">
    <location>
        <begin position="427"/>
        <end position="680"/>
    </location>
</feature>
<gene>
    <name evidence="13" type="ORF">POCTA_138.1.T1000082</name>
</gene>
<dbReference type="InterPro" id="IPR011527">
    <property type="entry name" value="ABC1_TM_dom"/>
</dbReference>
<dbReference type="Pfam" id="PF00005">
    <property type="entry name" value="ABC_tran"/>
    <property type="match status" value="2"/>
</dbReference>
<proteinExistence type="predicted"/>
<reference evidence="13" key="1">
    <citation type="submission" date="2021-01" db="EMBL/GenBank/DDBJ databases">
        <authorList>
            <consortium name="Genoscope - CEA"/>
            <person name="William W."/>
        </authorList>
    </citation>
    <scope>NUCLEOTIDE SEQUENCE</scope>
</reference>
<keyword evidence="6" id="KW-0067">ATP-binding</keyword>
<dbReference type="PROSITE" id="PS50893">
    <property type="entry name" value="ABC_TRANSPORTER_2"/>
    <property type="match status" value="2"/>
</dbReference>
<dbReference type="Proteomes" id="UP000683925">
    <property type="component" value="Unassembled WGS sequence"/>
</dbReference>
<evidence type="ECO:0000259" key="12">
    <source>
        <dbReference type="PROSITE" id="PS50929"/>
    </source>
</evidence>
<feature type="transmembrane region" description="Helical" evidence="10">
    <location>
        <begin position="230"/>
        <end position="251"/>
    </location>
</feature>
<evidence type="ECO:0000256" key="2">
    <source>
        <dbReference type="ARBA" id="ARBA00022448"/>
    </source>
</evidence>
<dbReference type="PROSITE" id="PS50929">
    <property type="entry name" value="ABC_TM1F"/>
    <property type="match status" value="2"/>
</dbReference>
<dbReference type="FunFam" id="1.20.1560.10:FF:000330">
    <property type="entry name" value="Uncharacterized protein"/>
    <property type="match status" value="1"/>
</dbReference>
<feature type="transmembrane region" description="Helical" evidence="10">
    <location>
        <begin position="207"/>
        <end position="224"/>
    </location>
</feature>
<accession>A0A8S1WSD0</accession>
<dbReference type="PANTHER" id="PTHR24223:SF330">
    <property type="entry name" value="ATP-BINDING CASSETTE SUB-FAMILY C MEMBER 10"/>
    <property type="match status" value="1"/>
</dbReference>
<sequence length="1316" mass="152541">MNRGVLIGSQKSDDWLFRKITPLIELINLWNLQNKQISNKGLQSFLLQESDSQGLLDELKQILQQKLKNPYKIIFDSLLKWKILKYYVMQTLTELLTISILEILNKSTLSIINFKNDSNSLQLVVCWILFLVSFQILKTYSKSKLDQDANILNMRIKTIIEYLIYDKSLKVKCLTKTEGDSHTANIYTLLTADVEQILKLISVIQDIWQSLLILSGCLFLLYSAEPEAGTVVVIAMISYQVINFILTFIMAKAEAQHLIYKDKRVGLQSDLIEGMKQIKFLSWEGIFYKKIMQIRKCEFKMLIIYKALDGFGAVFWNNISYILLCIFVIYSVNIGKDLKELNIFSLIAIFNTMIFPLCVLPWSLSIGYTSLISFNRFSKFLSQDEINSEDRIQPESVESQYAITINNSNYVWPNAEQVSDDVKQNQLQDEELVVANQNRKMFEIKITNLKFEKNTLNCIIGKIGSGKSAFFQAILNELQVSNLFKDISDTQQNLNLSFDLLVNEPVKYIEMTGRIGYCSQVPWIQNLSIKDNILFGEPFNQELYDNVIDLCQLHQDLSTFENQDLHLIGPDGKNISGGQKQRIALARALYQQRDIYLFDDIFSSLDHNIADLIFQNVIVDYLINNGKTVFLISSNYNYIKIAKQQIKTKVVLVENGEITQDQELINQYLQNKSLQETPSYFEKELDLVLNKQNNTLNLLKEDQNEEVFIDDSNEDTRQIGSINWQIWKTYFNSMNFPLFLLLFFVNFYMQGSMSFIDFWLKSEAQQEDKWLHQLTIYFDNSFAKTLFYLTTIAVLITAIRQTLEVICALLASWSIFKKLNTVLMCTVMKFYDRTNAGQIINRIQDDTYVVDIDISSGVHCFLENLSRITGLSIGLLILEPRYFLMLVIFLLAFYRIKKACLISNREIKRLLSANQSRLLQIVNETLAGVKIIRAFQKEKYFKQIFESSFSNLMLSNQCGERIKLWFQVRLNLLNNFIVMCTSFMVICSLVFEWSEDFGIQALAITYSMVVLDSFYDCFIQYSRVETGMISVERIQEYLNNETEEINQEKFMEQEQQTTLLSGNKNAIEFKNVDFSYDNNRLALTNFSLTIFKGQKIAIIGRTGSGKTSILNVLQGLYPFYSGDLYINGINVNQQSLKQWRSQMSIIPQFGFLFSASVKENLDPEGRYTDQQIEKFIQNTQFYKQRNSNINSLMYLDYKFDISQNGANLSCGEKQVLNFLRIVLQNKDIICLDEATSNMDPYTNQLLNESLIEFSKSKTLLVITHRLENIQQYDQIVVMEQGEIVEQGSYQELMLSTKGYFRKLINNNTKNSKPNLI</sequence>
<protein>
    <submittedName>
        <fullName evidence="13">Uncharacterized protein</fullName>
    </submittedName>
</protein>
<dbReference type="OMA" id="QCGERIK"/>
<dbReference type="FunFam" id="3.40.50.300:FF:001172">
    <property type="entry name" value="Cystic fibrosis transmembrane conductance regulator"/>
    <property type="match status" value="1"/>
</dbReference>
<feature type="domain" description="ABC transporter" evidence="11">
    <location>
        <begin position="1067"/>
        <end position="1305"/>
    </location>
</feature>
<keyword evidence="2" id="KW-0813">Transport</keyword>
<name>A0A8S1WSD0_PAROT</name>
<keyword evidence="3 10" id="KW-0812">Transmembrane</keyword>
<keyword evidence="4" id="KW-0677">Repeat</keyword>
<feature type="transmembrane region" description="Helical" evidence="10">
    <location>
        <begin position="738"/>
        <end position="760"/>
    </location>
</feature>
<dbReference type="SMART" id="SM00382">
    <property type="entry name" value="AAA"/>
    <property type="match status" value="2"/>
</dbReference>
<evidence type="ECO:0000256" key="10">
    <source>
        <dbReference type="SAM" id="Phobius"/>
    </source>
</evidence>
<keyword evidence="5" id="KW-0547">Nucleotide-binding</keyword>
<dbReference type="PROSITE" id="PS00211">
    <property type="entry name" value="ABC_TRANSPORTER_1"/>
    <property type="match status" value="1"/>
</dbReference>
<dbReference type="FunFam" id="3.40.50.300:FF:004122">
    <property type="entry name" value="Uncharacterized protein"/>
    <property type="match status" value="1"/>
</dbReference>